<evidence type="ECO:0000256" key="3">
    <source>
        <dbReference type="ARBA" id="ARBA00022989"/>
    </source>
</evidence>
<keyword evidence="4 6" id="KW-0472">Membrane</keyword>
<evidence type="ECO:0000256" key="5">
    <source>
        <dbReference type="ARBA" id="ARBA00038105"/>
    </source>
</evidence>
<keyword evidence="9" id="KW-1185">Reference proteome</keyword>
<evidence type="ECO:0000313" key="8">
    <source>
        <dbReference type="EMBL" id="SKB72790.1"/>
    </source>
</evidence>
<dbReference type="STRING" id="439228.SAMN06295920_105301"/>
<dbReference type="RefSeq" id="WP_079648655.1">
    <property type="nucleotide sequence ID" value="NZ_FUYM01000005.1"/>
</dbReference>
<dbReference type="PANTHER" id="PTHR12763">
    <property type="match status" value="1"/>
</dbReference>
<protein>
    <recommendedName>
        <fullName evidence="7">J domain-containing protein</fullName>
    </recommendedName>
</protein>
<dbReference type="GO" id="GO:0016020">
    <property type="term" value="C:membrane"/>
    <property type="evidence" value="ECO:0007669"/>
    <property type="project" value="UniProtKB-SubCell"/>
</dbReference>
<evidence type="ECO:0000256" key="1">
    <source>
        <dbReference type="ARBA" id="ARBA00004167"/>
    </source>
</evidence>
<name>A0A1T5DMI1_9SPHN</name>
<dbReference type="InterPro" id="IPR001623">
    <property type="entry name" value="DnaJ_domain"/>
</dbReference>
<keyword evidence="3 6" id="KW-1133">Transmembrane helix</keyword>
<dbReference type="Pfam" id="PF00226">
    <property type="entry name" value="DnaJ"/>
    <property type="match status" value="1"/>
</dbReference>
<organism evidence="8 9">
    <name type="scientific">Rhizorhabdus histidinilytica</name>
    <dbReference type="NCBI Taxonomy" id="439228"/>
    <lineage>
        <taxon>Bacteria</taxon>
        <taxon>Pseudomonadati</taxon>
        <taxon>Pseudomonadota</taxon>
        <taxon>Alphaproteobacteria</taxon>
        <taxon>Sphingomonadales</taxon>
        <taxon>Sphingomonadaceae</taxon>
        <taxon>Rhizorhabdus</taxon>
    </lineage>
</organism>
<dbReference type="AlphaFoldDB" id="A0A1T5DMI1"/>
<dbReference type="EMBL" id="FUYM01000005">
    <property type="protein sequence ID" value="SKB72790.1"/>
    <property type="molecule type" value="Genomic_DNA"/>
</dbReference>
<dbReference type="PROSITE" id="PS50076">
    <property type="entry name" value="DNAJ_2"/>
    <property type="match status" value="1"/>
</dbReference>
<comment type="similarity">
    <text evidence="5">Belongs to the TIM14 family.</text>
</comment>
<evidence type="ECO:0000256" key="4">
    <source>
        <dbReference type="ARBA" id="ARBA00023136"/>
    </source>
</evidence>
<dbReference type="SUPFAM" id="SSF46565">
    <property type="entry name" value="Chaperone J-domain"/>
    <property type="match status" value="1"/>
</dbReference>
<dbReference type="PANTHER" id="PTHR12763:SF28">
    <property type="entry name" value="GEO10507P1-RELATED"/>
    <property type="match status" value="1"/>
</dbReference>
<dbReference type="Gene3D" id="1.10.287.110">
    <property type="entry name" value="DnaJ domain"/>
    <property type="match status" value="1"/>
</dbReference>
<dbReference type="SMART" id="SM00271">
    <property type="entry name" value="DnaJ"/>
    <property type="match status" value="1"/>
</dbReference>
<feature type="domain" description="J" evidence="7">
    <location>
        <begin position="75"/>
        <end position="130"/>
    </location>
</feature>
<feature type="transmembrane region" description="Helical" evidence="6">
    <location>
        <begin position="35"/>
        <end position="57"/>
    </location>
</feature>
<accession>A0A1T5DMI1</accession>
<dbReference type="CDD" id="cd06257">
    <property type="entry name" value="DnaJ"/>
    <property type="match status" value="1"/>
</dbReference>
<gene>
    <name evidence="8" type="ORF">SAMN06295920_105301</name>
</gene>
<proteinExistence type="inferred from homology"/>
<evidence type="ECO:0000256" key="2">
    <source>
        <dbReference type="ARBA" id="ARBA00022692"/>
    </source>
</evidence>
<reference evidence="9" key="1">
    <citation type="submission" date="2017-02" db="EMBL/GenBank/DDBJ databases">
        <authorList>
            <person name="Varghese N."/>
            <person name="Submissions S."/>
        </authorList>
    </citation>
    <scope>NUCLEOTIDE SEQUENCE [LARGE SCALE GENOMIC DNA]</scope>
    <source>
        <strain evidence="9">UM2</strain>
    </source>
</reference>
<keyword evidence="2 6" id="KW-0812">Transmembrane</keyword>
<evidence type="ECO:0000313" key="9">
    <source>
        <dbReference type="Proteomes" id="UP000189818"/>
    </source>
</evidence>
<dbReference type="OrthoDB" id="9811070at2"/>
<dbReference type="InterPro" id="IPR036869">
    <property type="entry name" value="J_dom_sf"/>
</dbReference>
<dbReference type="Proteomes" id="UP000189818">
    <property type="component" value="Unassembled WGS sequence"/>
</dbReference>
<evidence type="ECO:0000259" key="7">
    <source>
        <dbReference type="PROSITE" id="PS50076"/>
    </source>
</evidence>
<evidence type="ECO:0000256" key="6">
    <source>
        <dbReference type="SAM" id="Phobius"/>
    </source>
</evidence>
<sequence>MILLLLAAAAVAWWQWGRGLDRQQLTAAASALGGLLLLTRGAWMIALPMFLPGIWLLMRPDRMGAASPPAMDGEEARRVLGVAPGADADAIRAAHRRLVARVHPDQGGSAELAGRVNAARDILLAELRKR</sequence>
<comment type="subcellular location">
    <subcellularLocation>
        <location evidence="1">Membrane</location>
        <topology evidence="1">Single-pass membrane protein</topology>
    </subcellularLocation>
</comment>